<sequence length="938" mass="102423">MPVVPSLMVLYTNDAVEVRYSDGSRLQLSPCGASMFHQDAPTDETHPLRGVDTVHKWTQFVTSAHKCKVLQALDFRNRFAQRPLLCSTLMQPEDIVSLYARIDKVAWPKLLKDANAEVLEDGSRRVVSSDEFASVVLSPHGQDLTVCYLSRISEDSSKAKGTDHTEETHSERNLDRHGKGLAVHFYSDCSEDARGSSEQDREVGVCGSEQREEKHHTDAGGENETDDVVASDSVHREEACQVSGQGGESGGELTPEELREASGIIVSDGTISTPSIVHTHRFTNSADSPHQNPPSKCSISPIHHDISSISRVSTPDGLRGMVECDSTLSHGNDTLPAQPRGADVRHSSPVSLANTNTQRTTREDNPDAGGEVSLRSSPLVGAASLGGKVTVGVGSEDILKIPTTGQGDGNNAYSPKSDKACQTLPSNRQTKDHKREPAANSVSSNQGNKLSSERCVEKQSSPGHSKGHRLKSAARVGVGEAAAKSDDCVFSPSATPLPLTCPFQHLHAWQPHHHDDQGAGQGYISEFKQGQLKVIMMEGVVYRFVRLANMKVVEVYPGDGSVFISQGITGLYFLHVAWKAGKLEEKTYSLKALPPSSSKSLYSVEKLIKRAHRFLTGCIENAKLSEREDLPCWKHIPTQVVEPLSTSVLEDCTVPGYGRFTAYTNGRIRIVFDDRTALDMVSDFSSRLQGCLHHSEQEENIVGKLGSLRVSSADQQLGPRRCRLLLPTGKYIILDIDKPGTYRRYINAATEWISWVRSSPKERQQFYQNRSDGLRAQLSAEAELKKIECFNYIVDHSNVPSSGSSQGSPTTTASHPTSSLSQQTAHPSTAHPLHRSPPLAAGVYGRSTVTQSSYLPLSHVPPMSSRQHSSSYGVGYPAQAYILSQGSQSYAPRQPLLSDPKGLEMLQGFNSVREALLRTSQMIKDIDEIVKVRKRSGD</sequence>
<feature type="compositionally biased region" description="Polar residues" evidence="1">
    <location>
        <begin position="440"/>
        <end position="450"/>
    </location>
</feature>
<feature type="region of interest" description="Disordered" evidence="1">
    <location>
        <begin position="800"/>
        <end position="841"/>
    </location>
</feature>
<name>A0ABD0KQX5_9CAEN</name>
<dbReference type="InterPro" id="IPR027865">
    <property type="entry name" value="C5orf34-like_C"/>
</dbReference>
<dbReference type="Pfam" id="PF22834">
    <property type="entry name" value="Polo_box_4"/>
    <property type="match status" value="1"/>
</dbReference>
<feature type="compositionally biased region" description="Basic and acidic residues" evidence="1">
    <location>
        <begin position="191"/>
        <end position="219"/>
    </location>
</feature>
<feature type="compositionally biased region" description="Polar residues" evidence="1">
    <location>
        <begin position="348"/>
        <end position="359"/>
    </location>
</feature>
<feature type="compositionally biased region" description="Polar residues" evidence="1">
    <location>
        <begin position="282"/>
        <end position="297"/>
    </location>
</feature>
<comment type="caution">
    <text evidence="6">The sequence shown here is derived from an EMBL/GenBank/DDBJ whole genome shotgun (WGS) entry which is preliminary data.</text>
</comment>
<feature type="domain" description="C5orf34-like N-terminal" evidence="3">
    <location>
        <begin position="8"/>
        <end position="77"/>
    </location>
</feature>
<feature type="domain" description="C5orf34-like" evidence="5">
    <location>
        <begin position="532"/>
        <end position="615"/>
    </location>
</feature>
<feature type="domain" description="C5orf34-like C-terminal" evidence="2">
    <location>
        <begin position="645"/>
        <end position="755"/>
    </location>
</feature>
<keyword evidence="7" id="KW-1185">Reference proteome</keyword>
<dbReference type="EMBL" id="JACVVK020000139">
    <property type="protein sequence ID" value="KAK7489354.1"/>
    <property type="molecule type" value="Genomic_DNA"/>
</dbReference>
<proteinExistence type="predicted"/>
<dbReference type="Pfam" id="PF15025">
    <property type="entry name" value="C5orf34-like_N"/>
    <property type="match status" value="1"/>
</dbReference>
<feature type="region of interest" description="Disordered" evidence="1">
    <location>
        <begin position="401"/>
        <end position="471"/>
    </location>
</feature>
<feature type="region of interest" description="Disordered" evidence="1">
    <location>
        <begin position="157"/>
        <end position="177"/>
    </location>
</feature>
<protein>
    <recommendedName>
        <fullName evidence="8">DUF4524 domain-containing protein</fullName>
    </recommendedName>
</protein>
<evidence type="ECO:0000313" key="7">
    <source>
        <dbReference type="Proteomes" id="UP001519460"/>
    </source>
</evidence>
<evidence type="ECO:0000256" key="1">
    <source>
        <dbReference type="SAM" id="MobiDB-lite"/>
    </source>
</evidence>
<evidence type="ECO:0000259" key="5">
    <source>
        <dbReference type="Pfam" id="PF22834"/>
    </source>
</evidence>
<evidence type="ECO:0008006" key="8">
    <source>
        <dbReference type="Google" id="ProtNLM"/>
    </source>
</evidence>
<organism evidence="6 7">
    <name type="scientific">Batillaria attramentaria</name>
    <dbReference type="NCBI Taxonomy" id="370345"/>
    <lineage>
        <taxon>Eukaryota</taxon>
        <taxon>Metazoa</taxon>
        <taxon>Spiralia</taxon>
        <taxon>Lophotrochozoa</taxon>
        <taxon>Mollusca</taxon>
        <taxon>Gastropoda</taxon>
        <taxon>Caenogastropoda</taxon>
        <taxon>Sorbeoconcha</taxon>
        <taxon>Cerithioidea</taxon>
        <taxon>Batillariidae</taxon>
        <taxon>Batillaria</taxon>
    </lineage>
</organism>
<dbReference type="InterPro" id="IPR027830">
    <property type="entry name" value="C5orf34-like_N"/>
</dbReference>
<dbReference type="Proteomes" id="UP001519460">
    <property type="component" value="Unassembled WGS sequence"/>
</dbReference>
<dbReference type="InterPro" id="IPR053899">
    <property type="entry name" value="C5orf34-like_2nd"/>
</dbReference>
<accession>A0ABD0KQX5</accession>
<feature type="region of interest" description="Disordered" evidence="1">
    <location>
        <begin position="282"/>
        <end position="304"/>
    </location>
</feature>
<dbReference type="InterPro" id="IPR053900">
    <property type="entry name" value="C5orf34-like_dom"/>
</dbReference>
<feature type="region of interest" description="Disordered" evidence="1">
    <location>
        <begin position="328"/>
        <end position="376"/>
    </location>
</feature>
<dbReference type="PANTHER" id="PTHR34531">
    <property type="entry name" value="ZGC:153352"/>
    <property type="match status" value="1"/>
</dbReference>
<gene>
    <name evidence="6" type="ORF">BaRGS_00019462</name>
</gene>
<feature type="domain" description="C5orf34-like second" evidence="4">
    <location>
        <begin position="121"/>
        <end position="193"/>
    </location>
</feature>
<dbReference type="PANTHER" id="PTHR34531:SF1">
    <property type="entry name" value="CHROMOSOME 5 OPEN READING FRAME 34"/>
    <property type="match status" value="1"/>
</dbReference>
<feature type="compositionally biased region" description="Low complexity" evidence="1">
    <location>
        <begin position="800"/>
        <end position="821"/>
    </location>
</feature>
<dbReference type="Pfam" id="PF15016">
    <property type="entry name" value="C5orf34_C"/>
    <property type="match status" value="1"/>
</dbReference>
<dbReference type="Pfam" id="PF22833">
    <property type="entry name" value="C5orf34_2nd"/>
    <property type="match status" value="1"/>
</dbReference>
<evidence type="ECO:0000259" key="3">
    <source>
        <dbReference type="Pfam" id="PF15025"/>
    </source>
</evidence>
<reference evidence="6 7" key="1">
    <citation type="journal article" date="2023" name="Sci. Data">
        <title>Genome assembly of the Korean intertidal mud-creeper Batillaria attramentaria.</title>
        <authorList>
            <person name="Patra A.K."/>
            <person name="Ho P.T."/>
            <person name="Jun S."/>
            <person name="Lee S.J."/>
            <person name="Kim Y."/>
            <person name="Won Y.J."/>
        </authorList>
    </citation>
    <scope>NUCLEOTIDE SEQUENCE [LARGE SCALE GENOMIC DNA]</scope>
    <source>
        <strain evidence="6">Wonlab-2016</strain>
    </source>
</reference>
<evidence type="ECO:0000259" key="4">
    <source>
        <dbReference type="Pfam" id="PF22833"/>
    </source>
</evidence>
<dbReference type="InterPro" id="IPR053901">
    <property type="entry name" value="C5orf34-like"/>
</dbReference>
<dbReference type="AlphaFoldDB" id="A0ABD0KQX5"/>
<evidence type="ECO:0000313" key="6">
    <source>
        <dbReference type="EMBL" id="KAK7489354.1"/>
    </source>
</evidence>
<feature type="compositionally biased region" description="Polar residues" evidence="1">
    <location>
        <begin position="403"/>
        <end position="414"/>
    </location>
</feature>
<feature type="region of interest" description="Disordered" evidence="1">
    <location>
        <begin position="191"/>
        <end position="254"/>
    </location>
</feature>
<evidence type="ECO:0000259" key="2">
    <source>
        <dbReference type="Pfam" id="PF15016"/>
    </source>
</evidence>